<dbReference type="STRING" id="1121362.A605_09565"/>
<proteinExistence type="predicted"/>
<dbReference type="EMBL" id="CP003697">
    <property type="protein sequence ID" value="AGF72915.1"/>
    <property type="molecule type" value="Genomic_DNA"/>
</dbReference>
<evidence type="ECO:0000313" key="1">
    <source>
        <dbReference type="EMBL" id="AGF72915.1"/>
    </source>
</evidence>
<dbReference type="HOGENOM" id="CLU_2232069_0_0_11"/>
<accession>M1NZH7</accession>
<keyword evidence="2" id="KW-1185">Reference proteome</keyword>
<gene>
    <name evidence="1" type="ORF">A605_09565</name>
</gene>
<reference evidence="1 2" key="1">
    <citation type="journal article" date="2012" name="Stand. Genomic Sci.">
        <title>Genome sequence of the halotolerant bacterium Corynebacterium halotolerans type strain YIM 70093(T) (= DSM 44683(T)).</title>
        <authorList>
            <person name="Ruckert C."/>
            <person name="Albersmeier A."/>
            <person name="Al-Dilaimi A."/>
            <person name="Niehaus K."/>
            <person name="Szczepanowski R."/>
            <person name="Kalinowski J."/>
        </authorList>
    </citation>
    <scope>NUCLEOTIDE SEQUENCE [LARGE SCALE GENOMIC DNA]</scope>
    <source>
        <strain evidence="1">YIM 70093</strain>
    </source>
</reference>
<organism evidence="1 2">
    <name type="scientific">Corynebacterium halotolerans YIM 70093 = DSM 44683</name>
    <dbReference type="NCBI Taxonomy" id="1121362"/>
    <lineage>
        <taxon>Bacteria</taxon>
        <taxon>Bacillati</taxon>
        <taxon>Actinomycetota</taxon>
        <taxon>Actinomycetes</taxon>
        <taxon>Mycobacteriales</taxon>
        <taxon>Corynebacteriaceae</taxon>
        <taxon>Corynebacterium</taxon>
    </lineage>
</organism>
<dbReference type="AlphaFoldDB" id="M1NZH7"/>
<sequence>MRASARDFLPPRRSTRTLRVSVFAPSVSQREPICPAVRLMITLPSKAATSATLAGSTGYSTNWAKKSVCGVGKLWTTSSAVSSICAHCSTRYQNIFVGVISWGGP</sequence>
<name>M1NZH7_9CORY</name>
<dbReference type="Proteomes" id="UP000011723">
    <property type="component" value="Chromosome"/>
</dbReference>
<dbReference type="KEGG" id="chn:A605_09565"/>
<protein>
    <submittedName>
        <fullName evidence="1">Uncharacterized protein</fullName>
    </submittedName>
</protein>
<evidence type="ECO:0000313" key="2">
    <source>
        <dbReference type="Proteomes" id="UP000011723"/>
    </source>
</evidence>